<comment type="similarity">
    <text evidence="1">Belongs to the glycosyl hydrolase 57 family.</text>
</comment>
<organism evidence="4 5">
    <name type="scientific">candidate division WWE3 bacterium</name>
    <dbReference type="NCBI Taxonomy" id="2053526"/>
    <lineage>
        <taxon>Bacteria</taxon>
        <taxon>Katanobacteria</taxon>
    </lineage>
</organism>
<dbReference type="PANTHER" id="PTHR36306">
    <property type="entry name" value="ALPHA-AMYLASE-RELATED-RELATED"/>
    <property type="match status" value="1"/>
</dbReference>
<dbReference type="SUPFAM" id="SSF88713">
    <property type="entry name" value="Glycoside hydrolase/deacetylase"/>
    <property type="match status" value="1"/>
</dbReference>
<evidence type="ECO:0000259" key="3">
    <source>
        <dbReference type="Pfam" id="PF03065"/>
    </source>
</evidence>
<feature type="non-terminal residue" evidence="4">
    <location>
        <position position="302"/>
    </location>
</feature>
<evidence type="ECO:0000313" key="5">
    <source>
        <dbReference type="Proteomes" id="UP000699691"/>
    </source>
</evidence>
<dbReference type="Gene3D" id="3.20.110.20">
    <property type="match status" value="1"/>
</dbReference>
<gene>
    <name evidence="4" type="ORF">KC573_03885</name>
</gene>
<dbReference type="PANTHER" id="PTHR36306:SF1">
    <property type="entry name" value="ALPHA-AMYLASE-RELATED"/>
    <property type="match status" value="1"/>
</dbReference>
<protein>
    <recommendedName>
        <fullName evidence="3">Glycoside hydrolase family 57 N-terminal domain-containing protein</fullName>
    </recommendedName>
</protein>
<accession>A0A955RX51</accession>
<dbReference type="Proteomes" id="UP000699691">
    <property type="component" value="Unassembled WGS sequence"/>
</dbReference>
<dbReference type="Pfam" id="PF03065">
    <property type="entry name" value="Glyco_hydro_57"/>
    <property type="match status" value="1"/>
</dbReference>
<feature type="domain" description="Glycoside hydrolase family 57 N-terminal" evidence="3">
    <location>
        <begin position="14"/>
        <end position="254"/>
    </location>
</feature>
<sequence length="302" mass="35119">MRNWALFLHFYQPATQDTEITKHVLDVCYLPVLDLLLNHPEQRFSINFSGSLLIQLEQIGAKEFFDKAHTLTERGQIELVNSPTHHPLAPLTPWSIITRQLDYDHEITDSLIGHDLHESLFLPELAIDQTILEEVASMKKYNWCLIDESSIHPQFENDVISGYRVAKYKNLFLPVASRSLSELLRAYPKWINQHRLVDFIEKQTPENDTVISANDVELFGHHYSERIHILRELLRMNDRVQFVTISEAIKNTEPIEIELDKLTPSSWQTTKAELDGHTPFARWLAPDNPLQQQYDLFVKTVS</sequence>
<dbReference type="AlphaFoldDB" id="A0A955RX51"/>
<name>A0A955RX51_UNCKA</name>
<dbReference type="InterPro" id="IPR004300">
    <property type="entry name" value="Glyco_hydro_57_N"/>
</dbReference>
<dbReference type="InterPro" id="IPR011330">
    <property type="entry name" value="Glyco_hydro/deAcase_b/a-brl"/>
</dbReference>
<evidence type="ECO:0000256" key="2">
    <source>
        <dbReference type="ARBA" id="ARBA00023277"/>
    </source>
</evidence>
<keyword evidence="2" id="KW-0119">Carbohydrate metabolism</keyword>
<dbReference type="EMBL" id="JAGQKY010000206">
    <property type="protein sequence ID" value="MCA9397946.1"/>
    <property type="molecule type" value="Genomic_DNA"/>
</dbReference>
<dbReference type="InterPro" id="IPR052046">
    <property type="entry name" value="GH57_Enzymes"/>
</dbReference>
<evidence type="ECO:0000313" key="4">
    <source>
        <dbReference type="EMBL" id="MCA9397946.1"/>
    </source>
</evidence>
<dbReference type="GO" id="GO:0005975">
    <property type="term" value="P:carbohydrate metabolic process"/>
    <property type="evidence" value="ECO:0007669"/>
    <property type="project" value="InterPro"/>
</dbReference>
<dbReference type="GO" id="GO:0003824">
    <property type="term" value="F:catalytic activity"/>
    <property type="evidence" value="ECO:0007669"/>
    <property type="project" value="InterPro"/>
</dbReference>
<comment type="caution">
    <text evidence="4">The sequence shown here is derived from an EMBL/GenBank/DDBJ whole genome shotgun (WGS) entry which is preliminary data.</text>
</comment>
<proteinExistence type="inferred from homology"/>
<reference evidence="4" key="1">
    <citation type="submission" date="2020-04" db="EMBL/GenBank/DDBJ databases">
        <authorList>
            <person name="Zhang T."/>
        </authorList>
    </citation>
    <scope>NUCLEOTIDE SEQUENCE</scope>
    <source>
        <strain evidence="4">HKST-UBA02</strain>
    </source>
</reference>
<reference evidence="4" key="2">
    <citation type="journal article" date="2021" name="Microbiome">
        <title>Successional dynamics and alternative stable states in a saline activated sludge microbial community over 9 years.</title>
        <authorList>
            <person name="Wang Y."/>
            <person name="Ye J."/>
            <person name="Ju F."/>
            <person name="Liu L."/>
            <person name="Boyd J.A."/>
            <person name="Deng Y."/>
            <person name="Parks D.H."/>
            <person name="Jiang X."/>
            <person name="Yin X."/>
            <person name="Woodcroft B.J."/>
            <person name="Tyson G.W."/>
            <person name="Hugenholtz P."/>
            <person name="Polz M.F."/>
            <person name="Zhang T."/>
        </authorList>
    </citation>
    <scope>NUCLEOTIDE SEQUENCE</scope>
    <source>
        <strain evidence="4">HKST-UBA02</strain>
    </source>
</reference>
<evidence type="ECO:0000256" key="1">
    <source>
        <dbReference type="ARBA" id="ARBA00006821"/>
    </source>
</evidence>